<feature type="domain" description="DNA-directed DNA polymerase X" evidence="10">
    <location>
        <begin position="18"/>
        <end position="349"/>
    </location>
</feature>
<dbReference type="InterPro" id="IPR037160">
    <property type="entry name" value="DNA_Pol_thumb_sf"/>
</dbReference>
<dbReference type="InterPro" id="IPR029398">
    <property type="entry name" value="PolB_thumb"/>
</dbReference>
<dbReference type="Gene3D" id="3.30.210.10">
    <property type="entry name" value="DNA polymerase, thumb domain"/>
    <property type="match status" value="1"/>
</dbReference>
<dbReference type="Pfam" id="PF14791">
    <property type="entry name" value="DNA_pol_B_thumb"/>
    <property type="match status" value="1"/>
</dbReference>
<dbReference type="EC" id="2.7.7.7" evidence="1"/>
<dbReference type="Pfam" id="PF14792">
    <property type="entry name" value="DNA_pol_B_palm"/>
    <property type="match status" value="1"/>
</dbReference>
<accession>A0A481Z0C7</accession>
<dbReference type="InterPro" id="IPR043519">
    <property type="entry name" value="NT_sf"/>
</dbReference>
<keyword evidence="3" id="KW-0808">Transferase</keyword>
<dbReference type="PANTHER" id="PTHR11276">
    <property type="entry name" value="DNA POLYMERASE TYPE-X FAMILY MEMBER"/>
    <property type="match status" value="1"/>
</dbReference>
<dbReference type="GO" id="GO:0006303">
    <property type="term" value="P:double-strand break repair via nonhomologous end joining"/>
    <property type="evidence" value="ECO:0007669"/>
    <property type="project" value="TreeGrafter"/>
</dbReference>
<reference evidence="11" key="1">
    <citation type="journal article" date="2019" name="MBio">
        <title>Virus Genomes from Deep Sea Sediments Expand the Ocean Megavirome and Support Independent Origins of Viral Gigantism.</title>
        <authorList>
            <person name="Backstrom D."/>
            <person name="Yutin N."/>
            <person name="Jorgensen S.L."/>
            <person name="Dharamshi J."/>
            <person name="Homa F."/>
            <person name="Zaremba-Niedwiedzka K."/>
            <person name="Spang A."/>
            <person name="Wolf Y.I."/>
            <person name="Koonin E.V."/>
            <person name="Ettema T.J."/>
        </authorList>
    </citation>
    <scope>NUCLEOTIDE SEQUENCE</scope>
</reference>
<dbReference type="SMART" id="SM00483">
    <property type="entry name" value="POLXc"/>
    <property type="match status" value="1"/>
</dbReference>
<dbReference type="SUPFAM" id="SSF81301">
    <property type="entry name" value="Nucleotidyltransferase"/>
    <property type="match status" value="1"/>
</dbReference>
<dbReference type="GO" id="GO:0003677">
    <property type="term" value="F:DNA binding"/>
    <property type="evidence" value="ECO:0007669"/>
    <property type="project" value="InterPro"/>
</dbReference>
<keyword evidence="5" id="KW-0235">DNA replication</keyword>
<dbReference type="InterPro" id="IPR002054">
    <property type="entry name" value="DNA-dir_DNA_pol_X"/>
</dbReference>
<dbReference type="InterPro" id="IPR027421">
    <property type="entry name" value="DNA_pol_lamdba_lyase_dom_sf"/>
</dbReference>
<keyword evidence="4" id="KW-0548">Nucleotidyltransferase</keyword>
<dbReference type="Pfam" id="PF14716">
    <property type="entry name" value="HHH_8"/>
    <property type="match status" value="1"/>
</dbReference>
<sequence>MPKKQYNDTIANPKNKKIINEFIRLIDQIKYDMDHASTKKEKLRHSFRLRQINNVIKILKKYPKVIKTGGQLADIKGIGKGTVDRINEILKTGKLKEIKSKSQKKEYLKAVRELEKVIGIGDKIANYLVTKHKIKSVPELITAYKKGKITLNDQILLGLKYYGIYQQNIPRAEINKVDKYINKIAMKMDIEMHVIIAGSYRRKKLISNDIDILLSHPKIKTKKDIKKYPNYLVKFVTLLKNKGFIVDDMTYDKYETKYMGFCRLNKRYPIRRIDIRYVPDKSYYTSLVYFTGSRSFNIKLRNIAISLGYKLNEYGLYKKTNGEYKKIKIKSEKELFNMLGLEYVPPEYR</sequence>
<evidence type="ECO:0000256" key="2">
    <source>
        <dbReference type="ARBA" id="ARBA00022634"/>
    </source>
</evidence>
<dbReference type="Gene3D" id="3.30.460.10">
    <property type="entry name" value="Beta Polymerase, domain 2"/>
    <property type="match status" value="1"/>
</dbReference>
<dbReference type="CDD" id="cd00141">
    <property type="entry name" value="NT_POLXc"/>
    <property type="match status" value="1"/>
</dbReference>
<dbReference type="Gene3D" id="1.10.150.20">
    <property type="entry name" value="5' to 3' exonuclease, C-terminal subdomain"/>
    <property type="match status" value="1"/>
</dbReference>
<dbReference type="EMBL" id="MK500393">
    <property type="protein sequence ID" value="QBK88611.1"/>
    <property type="molecule type" value="Genomic_DNA"/>
</dbReference>
<dbReference type="PRINTS" id="PR00870">
    <property type="entry name" value="DNAPOLXBETA"/>
</dbReference>
<evidence type="ECO:0000256" key="7">
    <source>
        <dbReference type="ARBA" id="ARBA00022932"/>
    </source>
</evidence>
<evidence type="ECO:0000256" key="6">
    <source>
        <dbReference type="ARBA" id="ARBA00022763"/>
    </source>
</evidence>
<evidence type="ECO:0000313" key="11">
    <source>
        <dbReference type="EMBL" id="QBK88611.1"/>
    </source>
</evidence>
<name>A0A481Z0C7_9VIRU</name>
<protein>
    <recommendedName>
        <fullName evidence="1">DNA-directed DNA polymerase</fullName>
        <ecNumber evidence="1">2.7.7.7</ecNumber>
    </recommendedName>
</protein>
<dbReference type="InterPro" id="IPR002008">
    <property type="entry name" value="DNA_pol_X_beta-like"/>
</dbReference>
<organism evidence="11">
    <name type="scientific">Mimivirus LCMiAC01</name>
    <dbReference type="NCBI Taxonomy" id="2506608"/>
    <lineage>
        <taxon>Viruses</taxon>
        <taxon>Varidnaviria</taxon>
        <taxon>Bamfordvirae</taxon>
        <taxon>Nucleocytoviricota</taxon>
        <taxon>Megaviricetes</taxon>
        <taxon>Imitervirales</taxon>
        <taxon>Mimiviridae</taxon>
        <taxon>Klosneuvirinae</taxon>
    </lineage>
</organism>
<dbReference type="SUPFAM" id="SSF47802">
    <property type="entry name" value="DNA polymerase beta, N-terminal domain-like"/>
    <property type="match status" value="1"/>
</dbReference>
<gene>
    <name evidence="11" type="ORF">LCMiAC01_02890</name>
</gene>
<comment type="catalytic activity">
    <reaction evidence="9">
        <text>DNA(n) + a 2'-deoxyribonucleoside 5'-triphosphate = DNA(n+1) + diphosphate</text>
        <dbReference type="Rhea" id="RHEA:22508"/>
        <dbReference type="Rhea" id="RHEA-COMP:17339"/>
        <dbReference type="Rhea" id="RHEA-COMP:17340"/>
        <dbReference type="ChEBI" id="CHEBI:33019"/>
        <dbReference type="ChEBI" id="CHEBI:61560"/>
        <dbReference type="ChEBI" id="CHEBI:173112"/>
        <dbReference type="EC" id="2.7.7.7"/>
    </reaction>
</comment>
<keyword evidence="8" id="KW-0234">DNA repair</keyword>
<dbReference type="InterPro" id="IPR028207">
    <property type="entry name" value="DNA_pol_B_palm_palm"/>
</dbReference>
<dbReference type="PRINTS" id="PR00869">
    <property type="entry name" value="DNAPOLX"/>
</dbReference>
<keyword evidence="7" id="KW-0239">DNA-directed DNA polymerase</keyword>
<keyword evidence="6" id="KW-0227">DNA damage</keyword>
<evidence type="ECO:0000256" key="4">
    <source>
        <dbReference type="ARBA" id="ARBA00022695"/>
    </source>
</evidence>
<evidence type="ECO:0000256" key="8">
    <source>
        <dbReference type="ARBA" id="ARBA00023204"/>
    </source>
</evidence>
<evidence type="ECO:0000256" key="1">
    <source>
        <dbReference type="ARBA" id="ARBA00012417"/>
    </source>
</evidence>
<dbReference type="Gene3D" id="1.10.150.110">
    <property type="entry name" value="DNA polymerase beta, N-terminal domain-like"/>
    <property type="match status" value="1"/>
</dbReference>
<dbReference type="GO" id="GO:0003887">
    <property type="term" value="F:DNA-directed DNA polymerase activity"/>
    <property type="evidence" value="ECO:0007669"/>
    <property type="project" value="UniProtKB-KW"/>
</dbReference>
<keyword evidence="2" id="KW-0237">DNA synthesis</keyword>
<proteinExistence type="predicted"/>
<evidence type="ECO:0000256" key="5">
    <source>
        <dbReference type="ARBA" id="ARBA00022705"/>
    </source>
</evidence>
<evidence type="ECO:0000256" key="9">
    <source>
        <dbReference type="ARBA" id="ARBA00049244"/>
    </source>
</evidence>
<dbReference type="InterPro" id="IPR022312">
    <property type="entry name" value="DNA_pol_X"/>
</dbReference>
<evidence type="ECO:0000256" key="3">
    <source>
        <dbReference type="ARBA" id="ARBA00022679"/>
    </source>
</evidence>
<evidence type="ECO:0000259" key="10">
    <source>
        <dbReference type="SMART" id="SM00483"/>
    </source>
</evidence>
<dbReference type="InterPro" id="IPR010996">
    <property type="entry name" value="HHH_MUS81"/>
</dbReference>
<dbReference type="PANTHER" id="PTHR11276:SF28">
    <property type="entry name" value="DNA POLYMERASE LAMBDA"/>
    <property type="match status" value="1"/>
</dbReference>